<accession>A0A0K2UNT8</accession>
<reference evidence="1" key="1">
    <citation type="submission" date="2014-05" db="EMBL/GenBank/DDBJ databases">
        <authorList>
            <person name="Chronopoulou M."/>
        </authorList>
    </citation>
    <scope>NUCLEOTIDE SEQUENCE</scope>
    <source>
        <tissue evidence="1">Whole organism</tissue>
    </source>
</reference>
<sequence length="60" mass="7241">MSLLFISYRLKRSIREKNRKVILKQTHILDIMDLSILRTNPNYSNEGRFYLGNILVERKM</sequence>
<protein>
    <submittedName>
        <fullName evidence="1">Uncharacterized protein</fullName>
    </submittedName>
</protein>
<evidence type="ECO:0000313" key="1">
    <source>
        <dbReference type="EMBL" id="CDW39924.1"/>
    </source>
</evidence>
<proteinExistence type="predicted"/>
<name>A0A0K2UNT8_LEPSM</name>
<dbReference type="EMBL" id="HACA01022563">
    <property type="protein sequence ID" value="CDW39924.1"/>
    <property type="molecule type" value="Transcribed_RNA"/>
</dbReference>
<dbReference type="AlphaFoldDB" id="A0A0K2UNT8"/>
<organism evidence="1">
    <name type="scientific">Lepeophtheirus salmonis</name>
    <name type="common">Salmon louse</name>
    <name type="synonym">Caligus salmonis</name>
    <dbReference type="NCBI Taxonomy" id="72036"/>
    <lineage>
        <taxon>Eukaryota</taxon>
        <taxon>Metazoa</taxon>
        <taxon>Ecdysozoa</taxon>
        <taxon>Arthropoda</taxon>
        <taxon>Crustacea</taxon>
        <taxon>Multicrustacea</taxon>
        <taxon>Hexanauplia</taxon>
        <taxon>Copepoda</taxon>
        <taxon>Siphonostomatoida</taxon>
        <taxon>Caligidae</taxon>
        <taxon>Lepeophtheirus</taxon>
    </lineage>
</organism>